<dbReference type="Pfam" id="PF23357">
    <property type="entry name" value="DUF7088"/>
    <property type="match status" value="1"/>
</dbReference>
<dbReference type="SUPFAM" id="SSF52317">
    <property type="entry name" value="Class I glutamine amidotransferase-like"/>
    <property type="match status" value="1"/>
</dbReference>
<keyword evidence="5" id="KW-1185">Reference proteome</keyword>
<dbReference type="InterPro" id="IPR019196">
    <property type="entry name" value="ABC_transp_unknown"/>
</dbReference>
<dbReference type="EMBL" id="JBCHKQ010000002">
    <property type="protein sequence ID" value="MEM5948176.1"/>
    <property type="molecule type" value="Genomic_DNA"/>
</dbReference>
<evidence type="ECO:0000313" key="5">
    <source>
        <dbReference type="Proteomes" id="UP001466331"/>
    </source>
</evidence>
<evidence type="ECO:0000313" key="4">
    <source>
        <dbReference type="EMBL" id="MEM5948176.1"/>
    </source>
</evidence>
<feature type="domain" description="ABC-type uncharacterised transport system" evidence="2">
    <location>
        <begin position="210"/>
        <end position="415"/>
    </location>
</feature>
<organism evidence="4 5">
    <name type="scientific">Rarispira pelagica</name>
    <dbReference type="NCBI Taxonomy" id="3141764"/>
    <lineage>
        <taxon>Bacteria</taxon>
        <taxon>Pseudomonadati</taxon>
        <taxon>Spirochaetota</taxon>
        <taxon>Spirochaetia</taxon>
        <taxon>Winmispirales</taxon>
        <taxon>Winmispiraceae</taxon>
        <taxon>Rarispira</taxon>
    </lineage>
</organism>
<feature type="transmembrane region" description="Helical" evidence="1">
    <location>
        <begin position="457"/>
        <end position="480"/>
    </location>
</feature>
<dbReference type="InterPro" id="IPR029062">
    <property type="entry name" value="Class_I_gatase-like"/>
</dbReference>
<feature type="domain" description="DUF7088" evidence="3">
    <location>
        <begin position="58"/>
        <end position="137"/>
    </location>
</feature>
<dbReference type="Proteomes" id="UP001466331">
    <property type="component" value="Unassembled WGS sequence"/>
</dbReference>
<keyword evidence="1" id="KW-0812">Transmembrane</keyword>
<dbReference type="Pfam" id="PF09822">
    <property type="entry name" value="ABC_transp_aux"/>
    <property type="match status" value="1"/>
</dbReference>
<protein>
    <submittedName>
        <fullName evidence="4">GldG family protein</fullName>
    </submittedName>
</protein>
<evidence type="ECO:0000259" key="3">
    <source>
        <dbReference type="Pfam" id="PF23357"/>
    </source>
</evidence>
<proteinExistence type="predicted"/>
<sequence>MKLIKNIGKTISKGIQSLSKDTVKYGGYAAIVTVAFALILLLFNIAITSLDFKFDLTEKKLFSLSDETIKFIKNLKDDIRITAIYKEGEEPERIKEVLNLYAKNSPHISLRFVDLDKNPGILSEYKDSDKKIENGSIIIESQKAKKILSSYDLYEITYSQQGPQITGFAAEKIITTTIYTVAGGKSPIVYELEGHQETPLSRYKATELLERENITLKTLNFIKNPAIPADAKAIIIYGIRRDISPGEAELLQQYLDTGGHLIVVKGITSENTPNLDKVLSSYGIRFDYGIVGEPNRQKNMGNPFQVIPIIADHDISKKITENKDTMILQWSMAIKEESIKRKTIKITPLLTTTATSFMTKNFDKSKNTAQISKDETGPFNLAVAIEEKQDNGKTTRIVAIAADSLMENLYPFNAQIPANIDFFIGSILWSTDRKDSISVGSKSLMALPLSIDGRMQIIYTVLFVIIIPLAFIITALVVWLRRKNL</sequence>
<keyword evidence="1" id="KW-0472">Membrane</keyword>
<evidence type="ECO:0000259" key="2">
    <source>
        <dbReference type="Pfam" id="PF09822"/>
    </source>
</evidence>
<accession>A0ABU9UBX9</accession>
<dbReference type="RefSeq" id="WP_420069622.1">
    <property type="nucleotide sequence ID" value="NZ_JBCHKQ010000002.1"/>
</dbReference>
<evidence type="ECO:0000256" key="1">
    <source>
        <dbReference type="SAM" id="Phobius"/>
    </source>
</evidence>
<feature type="transmembrane region" description="Helical" evidence="1">
    <location>
        <begin position="25"/>
        <end position="47"/>
    </location>
</feature>
<keyword evidence="1" id="KW-1133">Transmembrane helix</keyword>
<dbReference type="InterPro" id="IPR055396">
    <property type="entry name" value="DUF7088"/>
</dbReference>
<gene>
    <name evidence="4" type="ORF">WKV44_06445</name>
</gene>
<reference evidence="4 5" key="1">
    <citation type="submission" date="2024-03" db="EMBL/GenBank/DDBJ databases">
        <title>Ignisphaera cupida sp. nov., a hyperthermophilic hydrolytic archaeon from a hot spring of Kamchatka, and proposal of Ignisphaeraceae fam. nov.</title>
        <authorList>
            <person name="Podosokorskaya O.A."/>
            <person name="Elcheninov A.G."/>
            <person name="Maltseva A.I."/>
            <person name="Zayulina K.S."/>
            <person name="Novikov A."/>
            <person name="Merkel A.Y."/>
        </authorList>
    </citation>
    <scope>NUCLEOTIDE SEQUENCE [LARGE SCALE GENOMIC DNA]</scope>
    <source>
        <strain evidence="4 5">38H-sp</strain>
    </source>
</reference>
<name>A0ABU9UBX9_9SPIR</name>
<comment type="caution">
    <text evidence="4">The sequence shown here is derived from an EMBL/GenBank/DDBJ whole genome shotgun (WGS) entry which is preliminary data.</text>
</comment>